<dbReference type="PANTHER" id="PTHR20842">
    <property type="entry name" value="PROTEASE S51 ALPHA-ASPARTYL DIPEPTIDASE"/>
    <property type="match status" value="1"/>
</dbReference>
<keyword evidence="5" id="KW-0732">Signal</keyword>
<dbReference type="GO" id="GO:0006508">
    <property type="term" value="P:proteolysis"/>
    <property type="evidence" value="ECO:0007669"/>
    <property type="project" value="UniProtKB-KW"/>
</dbReference>
<dbReference type="Gene3D" id="3.40.50.880">
    <property type="match status" value="1"/>
</dbReference>
<dbReference type="EMBL" id="SDHX01000001">
    <property type="protein sequence ID" value="RXK56221.1"/>
    <property type="molecule type" value="Genomic_DNA"/>
</dbReference>
<evidence type="ECO:0000256" key="2">
    <source>
        <dbReference type="ARBA" id="ARBA00022670"/>
    </source>
</evidence>
<sequence length="265" mass="27982">MILYPMKRLLLGFLLLLPGSAAVAVAPAPTVLICGGSMMNGNHFADSVLPVMQRHYIGVKKVALVLHATLPAERDRMEARLQEAFRHLGGIAAESLHRRDAAGQMALLTEADGIFVGGGETFVLLGELYRTGQLEVIRRRVAAGVPYGGSSAGANIAGLLIGTTNDFPTADVPSRKSLGLIAAAINPHHPPPELKADFEGRAGKIKAYLQFNPTETVLALANASIARLADGVVRLEAGQGWLYRAEGVRELVLGEAVPELGGPKS</sequence>
<comment type="caution">
    <text evidence="6">The sequence shown here is derived from an EMBL/GenBank/DDBJ whole genome shotgun (WGS) entry which is preliminary data.</text>
</comment>
<dbReference type="InterPro" id="IPR005320">
    <property type="entry name" value="Peptidase_S51"/>
</dbReference>
<evidence type="ECO:0008006" key="8">
    <source>
        <dbReference type="Google" id="ProtNLM"/>
    </source>
</evidence>
<comment type="similarity">
    <text evidence="1">Belongs to the peptidase S51 family.</text>
</comment>
<accession>A0A4Q1CBD0</accession>
<name>A0A4Q1CBD0_9BACT</name>
<organism evidence="6 7">
    <name type="scientific">Oleiharenicola lentus</name>
    <dbReference type="NCBI Taxonomy" id="2508720"/>
    <lineage>
        <taxon>Bacteria</taxon>
        <taxon>Pseudomonadati</taxon>
        <taxon>Verrucomicrobiota</taxon>
        <taxon>Opitutia</taxon>
        <taxon>Opitutales</taxon>
        <taxon>Opitutaceae</taxon>
        <taxon>Oleiharenicola</taxon>
    </lineage>
</organism>
<dbReference type="GO" id="GO:0008236">
    <property type="term" value="F:serine-type peptidase activity"/>
    <property type="evidence" value="ECO:0007669"/>
    <property type="project" value="UniProtKB-KW"/>
</dbReference>
<dbReference type="SUPFAM" id="SSF52317">
    <property type="entry name" value="Class I glutamine amidotransferase-like"/>
    <property type="match status" value="1"/>
</dbReference>
<keyword evidence="4" id="KW-0720">Serine protease</keyword>
<evidence type="ECO:0000256" key="1">
    <source>
        <dbReference type="ARBA" id="ARBA00006534"/>
    </source>
</evidence>
<dbReference type="PANTHER" id="PTHR20842:SF0">
    <property type="entry name" value="ALPHA-ASPARTYL DIPEPTIDASE"/>
    <property type="match status" value="1"/>
</dbReference>
<dbReference type="AlphaFoldDB" id="A0A4Q1CBD0"/>
<dbReference type="Pfam" id="PF03575">
    <property type="entry name" value="Peptidase_S51"/>
    <property type="match status" value="1"/>
</dbReference>
<feature type="signal peptide" evidence="5">
    <location>
        <begin position="1"/>
        <end position="24"/>
    </location>
</feature>
<dbReference type="OrthoDB" id="65372at2"/>
<evidence type="ECO:0000256" key="4">
    <source>
        <dbReference type="ARBA" id="ARBA00022825"/>
    </source>
</evidence>
<evidence type="ECO:0000313" key="7">
    <source>
        <dbReference type="Proteomes" id="UP000290218"/>
    </source>
</evidence>
<dbReference type="RefSeq" id="WP_129047587.1">
    <property type="nucleotide sequence ID" value="NZ_SDHX01000001.1"/>
</dbReference>
<evidence type="ECO:0000256" key="3">
    <source>
        <dbReference type="ARBA" id="ARBA00022801"/>
    </source>
</evidence>
<proteinExistence type="inferred from homology"/>
<gene>
    <name evidence="6" type="ORF">ESB00_10210</name>
</gene>
<reference evidence="6 7" key="1">
    <citation type="submission" date="2019-01" db="EMBL/GenBank/DDBJ databases">
        <title>Lacunisphaera sp. strain TWA-58.</title>
        <authorList>
            <person name="Chen W.-M."/>
        </authorList>
    </citation>
    <scope>NUCLEOTIDE SEQUENCE [LARGE SCALE GENOMIC DNA]</scope>
    <source>
        <strain evidence="6 7">TWA-58</strain>
    </source>
</reference>
<dbReference type="Proteomes" id="UP000290218">
    <property type="component" value="Unassembled WGS sequence"/>
</dbReference>
<protein>
    <recommendedName>
        <fullName evidence="8">Dipeptidase PepE</fullName>
    </recommendedName>
</protein>
<keyword evidence="7" id="KW-1185">Reference proteome</keyword>
<evidence type="ECO:0000256" key="5">
    <source>
        <dbReference type="SAM" id="SignalP"/>
    </source>
</evidence>
<feature type="chain" id="PRO_5020685056" description="Dipeptidase PepE" evidence="5">
    <location>
        <begin position="25"/>
        <end position="265"/>
    </location>
</feature>
<keyword evidence="2" id="KW-0645">Protease</keyword>
<keyword evidence="3" id="KW-0378">Hydrolase</keyword>
<evidence type="ECO:0000313" key="6">
    <source>
        <dbReference type="EMBL" id="RXK56221.1"/>
    </source>
</evidence>
<dbReference type="InterPro" id="IPR029062">
    <property type="entry name" value="Class_I_gatase-like"/>
</dbReference>